<dbReference type="OrthoDB" id="10037706at2759"/>
<dbReference type="InterPro" id="IPR015720">
    <property type="entry name" value="Emp24-like"/>
</dbReference>
<keyword evidence="5 9" id="KW-0812">Transmembrane</keyword>
<evidence type="ECO:0000256" key="1">
    <source>
        <dbReference type="ARBA" id="ARBA00004115"/>
    </source>
</evidence>
<dbReference type="InterPro" id="IPR036598">
    <property type="entry name" value="GOLD_dom_sf"/>
</dbReference>
<dbReference type="GeneID" id="109478147"/>
<sequence length="236" mass="27515">MNIFLQFLAVSHVLACAGVSGLEHADEWDPDNVPGTTFDFSILVKPRTEECFFQYARVGAKMYVEFRVVKGGLADERFINFMIHRPGPAPPLARKFVTEAYSDTYDIEKKGVYQICLSNPHTKFYTKLVYLFVSVYYKDEWEKFAKDEFEYVVSVRNVTTTMSQVDYKVHLMRQHQAHNRQFVARDFYLIESNRKYVDNWSLLQCAVIVGTSLFQVYFVKNLFNTKSVTPTNKPRC</sequence>
<evidence type="ECO:0000313" key="12">
    <source>
        <dbReference type="Proteomes" id="UP000515135"/>
    </source>
</evidence>
<keyword evidence="8" id="KW-0472">Membrane</keyword>
<evidence type="ECO:0000256" key="8">
    <source>
        <dbReference type="ARBA" id="ARBA00023136"/>
    </source>
</evidence>
<evidence type="ECO:0000256" key="3">
    <source>
        <dbReference type="ARBA" id="ARBA00004619"/>
    </source>
</evidence>
<dbReference type="GO" id="GO:0005794">
    <property type="term" value="C:Golgi apparatus"/>
    <property type="evidence" value="ECO:0007669"/>
    <property type="project" value="UniProtKB-SubCell"/>
</dbReference>
<dbReference type="GO" id="GO:0033116">
    <property type="term" value="C:endoplasmic reticulum-Golgi intermediate compartment membrane"/>
    <property type="evidence" value="ECO:0007669"/>
    <property type="project" value="UniProtKB-SubCell"/>
</dbReference>
<keyword evidence="7" id="KW-1133">Transmembrane helix</keyword>
<accession>A0A6P4Z0V0</accession>
<feature type="chain" id="PRO_5028356843" evidence="10">
    <location>
        <begin position="22"/>
        <end position="236"/>
    </location>
</feature>
<dbReference type="Pfam" id="PF01105">
    <property type="entry name" value="EMP24_GP25L"/>
    <property type="match status" value="1"/>
</dbReference>
<reference evidence="13" key="1">
    <citation type="submission" date="2025-08" db="UniProtKB">
        <authorList>
            <consortium name="RefSeq"/>
        </authorList>
    </citation>
    <scope>IDENTIFICATION</scope>
    <source>
        <tissue evidence="13">Gonad</tissue>
    </source>
</reference>
<evidence type="ECO:0000256" key="4">
    <source>
        <dbReference type="ARBA" id="ARBA00007104"/>
    </source>
</evidence>
<dbReference type="SMART" id="SM01190">
    <property type="entry name" value="EMP24_GP25L"/>
    <property type="match status" value="1"/>
</dbReference>
<evidence type="ECO:0000256" key="5">
    <source>
        <dbReference type="ARBA" id="ARBA00022692"/>
    </source>
</evidence>
<dbReference type="InterPro" id="IPR009038">
    <property type="entry name" value="GOLD_dom"/>
</dbReference>
<evidence type="ECO:0000256" key="9">
    <source>
        <dbReference type="RuleBase" id="RU003827"/>
    </source>
</evidence>
<evidence type="ECO:0000256" key="2">
    <source>
        <dbReference type="ARBA" id="ARBA00004151"/>
    </source>
</evidence>
<dbReference type="KEGG" id="bbel:109478147"/>
<dbReference type="RefSeq" id="XP_019635195.1">
    <property type="nucleotide sequence ID" value="XM_019779636.1"/>
</dbReference>
<dbReference type="SUPFAM" id="SSF101576">
    <property type="entry name" value="Supernatant protein factor (SPF), C-terminal domain"/>
    <property type="match status" value="1"/>
</dbReference>
<evidence type="ECO:0000313" key="13">
    <source>
        <dbReference type="RefSeq" id="XP_019635195.1"/>
    </source>
</evidence>
<organism evidence="12 13">
    <name type="scientific">Branchiostoma belcheri</name>
    <name type="common">Amphioxus</name>
    <dbReference type="NCBI Taxonomy" id="7741"/>
    <lineage>
        <taxon>Eukaryota</taxon>
        <taxon>Metazoa</taxon>
        <taxon>Chordata</taxon>
        <taxon>Cephalochordata</taxon>
        <taxon>Leptocardii</taxon>
        <taxon>Amphioxiformes</taxon>
        <taxon>Branchiostomatidae</taxon>
        <taxon>Branchiostoma</taxon>
    </lineage>
</organism>
<proteinExistence type="inferred from homology"/>
<evidence type="ECO:0000256" key="10">
    <source>
        <dbReference type="SAM" id="SignalP"/>
    </source>
</evidence>
<dbReference type="PANTHER" id="PTHR22811">
    <property type="entry name" value="TRANSMEMBRANE EMP24 DOMAIN-CONTAINING PROTEIN"/>
    <property type="match status" value="1"/>
</dbReference>
<protein>
    <submittedName>
        <fullName evidence="13">Transmembrane emp24 domain-containing protein 6-like</fullName>
    </submittedName>
</protein>
<feature type="domain" description="GOLD" evidence="11">
    <location>
        <begin position="49"/>
        <end position="135"/>
    </location>
</feature>
<dbReference type="PROSITE" id="PS50866">
    <property type="entry name" value="GOLD"/>
    <property type="match status" value="1"/>
</dbReference>
<name>A0A6P4Z0V0_BRABE</name>
<dbReference type="Proteomes" id="UP000515135">
    <property type="component" value="Unplaced"/>
</dbReference>
<keyword evidence="12" id="KW-1185">Reference proteome</keyword>
<gene>
    <name evidence="13" type="primary">LOC109478147</name>
</gene>
<dbReference type="AlphaFoldDB" id="A0A6P4Z0V0"/>
<feature type="signal peptide" evidence="10">
    <location>
        <begin position="1"/>
        <end position="21"/>
    </location>
</feature>
<evidence type="ECO:0000256" key="7">
    <source>
        <dbReference type="ARBA" id="ARBA00022989"/>
    </source>
</evidence>
<comment type="subcellular location">
    <subcellularLocation>
        <location evidence="1">Endoplasmic reticulum membrane</location>
        <topology evidence="1">Single-pass type I membrane protein</topology>
    </subcellularLocation>
    <subcellularLocation>
        <location evidence="2">Endoplasmic reticulum-Golgi intermediate compartment membrane</location>
        <topology evidence="2">Single-pass type I membrane protein</topology>
    </subcellularLocation>
    <subcellularLocation>
        <location evidence="3">Golgi apparatus</location>
        <location evidence="3">cis-Golgi network membrane</location>
        <topology evidence="3">Single-pass type I membrane protein</topology>
    </subcellularLocation>
    <subcellularLocation>
        <location evidence="9">Membrane</location>
        <topology evidence="9">Single-pass type I membrane protein</topology>
    </subcellularLocation>
</comment>
<keyword evidence="6 10" id="KW-0732">Signal</keyword>
<comment type="similarity">
    <text evidence="4 9">Belongs to the EMP24/GP25L family.</text>
</comment>
<evidence type="ECO:0000256" key="6">
    <source>
        <dbReference type="ARBA" id="ARBA00022729"/>
    </source>
</evidence>
<dbReference type="GO" id="GO:0005789">
    <property type="term" value="C:endoplasmic reticulum membrane"/>
    <property type="evidence" value="ECO:0007669"/>
    <property type="project" value="UniProtKB-SubCell"/>
</dbReference>
<evidence type="ECO:0000259" key="11">
    <source>
        <dbReference type="PROSITE" id="PS50866"/>
    </source>
</evidence>